<dbReference type="PROSITE" id="PS00195">
    <property type="entry name" value="GLUTAREDOXIN_1"/>
    <property type="match status" value="1"/>
</dbReference>
<evidence type="ECO:0000259" key="5">
    <source>
        <dbReference type="PROSITE" id="PS50404"/>
    </source>
</evidence>
<dbReference type="WBParaSite" id="SRDH1_82690.1">
    <property type="protein sequence ID" value="SRDH1_82690.1"/>
    <property type="gene ID" value="SRDH1_82690"/>
</dbReference>
<comment type="subunit">
    <text evidence="4">Homodimer.</text>
</comment>
<dbReference type="PROSITE" id="PS51354">
    <property type="entry name" value="GLUTAREDOXIN_2"/>
    <property type="match status" value="1"/>
</dbReference>
<keyword evidence="6" id="KW-1185">Reference proteome</keyword>
<comment type="function">
    <text evidence="2">Conjugation of reduced glutathione to a wide number of exogenous and endogenous hydrophobic electrophiles.</text>
</comment>
<evidence type="ECO:0000256" key="4">
    <source>
        <dbReference type="ARBA" id="ARBA00011738"/>
    </source>
</evidence>
<reference evidence="6" key="1">
    <citation type="submission" date="2022-06" db="EMBL/GenBank/DDBJ databases">
        <authorList>
            <person name="Berger JAMES D."/>
            <person name="Berger JAMES D."/>
        </authorList>
    </citation>
    <scope>NUCLEOTIDE SEQUENCE [LARGE SCALE GENOMIC DNA]</scope>
</reference>
<evidence type="ECO:0000313" key="7">
    <source>
        <dbReference type="WBParaSite" id="SRDH1_82690.1"/>
    </source>
</evidence>
<dbReference type="PANTHER" id="PTHR43968">
    <property type="match status" value="1"/>
</dbReference>
<dbReference type="PANTHER" id="PTHR43968:SF6">
    <property type="entry name" value="GLUTATHIONE S-TRANSFERASE OMEGA"/>
    <property type="match status" value="1"/>
</dbReference>
<dbReference type="GO" id="GO:0004364">
    <property type="term" value="F:glutathione transferase activity"/>
    <property type="evidence" value="ECO:0007669"/>
    <property type="project" value="UniProtKB-EC"/>
</dbReference>
<dbReference type="AlphaFoldDB" id="A0AA85G7Z8"/>
<dbReference type="InterPro" id="IPR004046">
    <property type="entry name" value="GST_C"/>
</dbReference>
<dbReference type="Gene3D" id="1.20.1050.10">
    <property type="match status" value="1"/>
</dbReference>
<dbReference type="SFLD" id="SFLDS00019">
    <property type="entry name" value="Glutathione_Transferase_(cytos"/>
    <property type="match status" value="1"/>
</dbReference>
<dbReference type="InterPro" id="IPR036282">
    <property type="entry name" value="Glutathione-S-Trfase_C_sf"/>
</dbReference>
<reference evidence="7" key="2">
    <citation type="submission" date="2023-11" db="UniProtKB">
        <authorList>
            <consortium name="WormBaseParasite"/>
        </authorList>
    </citation>
    <scope>IDENTIFICATION</scope>
</reference>
<evidence type="ECO:0000313" key="6">
    <source>
        <dbReference type="Proteomes" id="UP000050792"/>
    </source>
</evidence>
<dbReference type="InterPro" id="IPR011767">
    <property type="entry name" value="GLR_AS"/>
</dbReference>
<dbReference type="Pfam" id="PF00043">
    <property type="entry name" value="GST_C"/>
    <property type="match status" value="1"/>
</dbReference>
<dbReference type="SUPFAM" id="SSF52833">
    <property type="entry name" value="Thioredoxin-like"/>
    <property type="match status" value="1"/>
</dbReference>
<dbReference type="CDD" id="cd00299">
    <property type="entry name" value="GST_C_family"/>
    <property type="match status" value="1"/>
</dbReference>
<sequence>MKHLKNGDPEPFVDPNRYTLFAFRFCPFCERVKLTLSYHKIDYDLILVSLNDKPDWLIKYSLMGKVPLLMNHGDKLLESDLIMRFLDELNGEKTSLMNVCGVESFQNAAELSKKFFGPGHTILYGVTFSESDVVKFREACSELENSINSKYFAGNQLSLADLILFPMIDYFEVILGIIHNINCDQVHEMKIDNELYNEAKIWPNLFNYLTTMRQESFVSDIRISTNIKAKFVSSKRAGLSNPDIHYQISFCQF</sequence>
<evidence type="ECO:0000256" key="3">
    <source>
        <dbReference type="ARBA" id="ARBA00011067"/>
    </source>
</evidence>
<dbReference type="GO" id="GO:0005737">
    <property type="term" value="C:cytoplasm"/>
    <property type="evidence" value="ECO:0007669"/>
    <property type="project" value="TreeGrafter"/>
</dbReference>
<dbReference type="InterPro" id="IPR004045">
    <property type="entry name" value="Glutathione_S-Trfase_N"/>
</dbReference>
<name>A0AA85G7Z8_9TREM</name>
<comment type="function">
    <text evidence="1">GST isoenzymes appear to play a central role in the parasite detoxification system. Other functions are also suspected including a role in increasing the solubility of haematin in the parasite gut.</text>
</comment>
<dbReference type="InterPro" id="IPR040079">
    <property type="entry name" value="Glutathione_S-Trfase"/>
</dbReference>
<dbReference type="Gene3D" id="3.40.30.10">
    <property type="entry name" value="Glutaredoxin"/>
    <property type="match status" value="1"/>
</dbReference>
<dbReference type="Pfam" id="PF13417">
    <property type="entry name" value="GST_N_3"/>
    <property type="match status" value="1"/>
</dbReference>
<dbReference type="SUPFAM" id="SSF47616">
    <property type="entry name" value="GST C-terminal domain-like"/>
    <property type="match status" value="1"/>
</dbReference>
<feature type="domain" description="GST N-terminal" evidence="5">
    <location>
        <begin position="16"/>
        <end position="94"/>
    </location>
</feature>
<dbReference type="PROSITE" id="PS50404">
    <property type="entry name" value="GST_NTER"/>
    <property type="match status" value="1"/>
</dbReference>
<evidence type="ECO:0000256" key="1">
    <source>
        <dbReference type="ARBA" id="ARBA00002446"/>
    </source>
</evidence>
<dbReference type="Proteomes" id="UP000050792">
    <property type="component" value="Unassembled WGS sequence"/>
</dbReference>
<organism evidence="6 7">
    <name type="scientific">Schistosoma rodhaini</name>
    <dbReference type="NCBI Taxonomy" id="6188"/>
    <lineage>
        <taxon>Eukaryota</taxon>
        <taxon>Metazoa</taxon>
        <taxon>Spiralia</taxon>
        <taxon>Lophotrochozoa</taxon>
        <taxon>Platyhelminthes</taxon>
        <taxon>Trematoda</taxon>
        <taxon>Digenea</taxon>
        <taxon>Strigeidida</taxon>
        <taxon>Schistosomatoidea</taxon>
        <taxon>Schistosomatidae</taxon>
        <taxon>Schistosoma</taxon>
    </lineage>
</organism>
<dbReference type="InterPro" id="IPR050983">
    <property type="entry name" value="GST_Omega/HSP26"/>
</dbReference>
<proteinExistence type="inferred from homology"/>
<protein>
    <recommendedName>
        <fullName evidence="5">GST N-terminal domain-containing protein</fullName>
    </recommendedName>
</protein>
<comment type="similarity">
    <text evidence="3">Belongs to the GST superfamily. Omega family.</text>
</comment>
<evidence type="ECO:0000256" key="2">
    <source>
        <dbReference type="ARBA" id="ARBA00003701"/>
    </source>
</evidence>
<dbReference type="InterPro" id="IPR036249">
    <property type="entry name" value="Thioredoxin-like_sf"/>
</dbReference>
<accession>A0AA85G7Z8</accession>